<evidence type="ECO:0000256" key="1">
    <source>
        <dbReference type="SAM" id="Coils"/>
    </source>
</evidence>
<feature type="coiled-coil region" evidence="1">
    <location>
        <begin position="254"/>
        <end position="338"/>
    </location>
</feature>
<name>A0AAV3Q3Q7_LITER</name>
<gene>
    <name evidence="3" type="ORF">LIER_15246</name>
</gene>
<feature type="region of interest" description="Disordered" evidence="2">
    <location>
        <begin position="120"/>
        <end position="179"/>
    </location>
</feature>
<accession>A0AAV3Q3Q7</accession>
<evidence type="ECO:0000313" key="4">
    <source>
        <dbReference type="Proteomes" id="UP001454036"/>
    </source>
</evidence>
<keyword evidence="4" id="KW-1185">Reference proteome</keyword>
<organism evidence="3 4">
    <name type="scientific">Lithospermum erythrorhizon</name>
    <name type="common">Purple gromwell</name>
    <name type="synonym">Lithospermum officinale var. erythrorhizon</name>
    <dbReference type="NCBI Taxonomy" id="34254"/>
    <lineage>
        <taxon>Eukaryota</taxon>
        <taxon>Viridiplantae</taxon>
        <taxon>Streptophyta</taxon>
        <taxon>Embryophyta</taxon>
        <taxon>Tracheophyta</taxon>
        <taxon>Spermatophyta</taxon>
        <taxon>Magnoliopsida</taxon>
        <taxon>eudicotyledons</taxon>
        <taxon>Gunneridae</taxon>
        <taxon>Pentapetalae</taxon>
        <taxon>asterids</taxon>
        <taxon>lamiids</taxon>
        <taxon>Boraginales</taxon>
        <taxon>Boraginaceae</taxon>
        <taxon>Boraginoideae</taxon>
        <taxon>Lithospermeae</taxon>
        <taxon>Lithospermum</taxon>
    </lineage>
</organism>
<evidence type="ECO:0000256" key="2">
    <source>
        <dbReference type="SAM" id="MobiDB-lite"/>
    </source>
</evidence>
<dbReference type="EMBL" id="BAABME010003271">
    <property type="protein sequence ID" value="GAA0158145.1"/>
    <property type="molecule type" value="Genomic_DNA"/>
</dbReference>
<evidence type="ECO:0000313" key="3">
    <source>
        <dbReference type="EMBL" id="GAA0158145.1"/>
    </source>
</evidence>
<dbReference type="AlphaFoldDB" id="A0AAV3Q3Q7"/>
<protein>
    <submittedName>
        <fullName evidence="3">Uncharacterized protein</fullName>
    </submittedName>
</protein>
<sequence>MVRYLRKGKGKVYTPRDARTVLSSCLVTWKATRPHREQPFFYDDHESQSPSDRALFVSLRTSRMCHRISSEFIVEPYNPYLFSRKFCYTPTIPGLSGSTRETVNLPTGLKFWRKGILSRARQKSSGSSKRKHSSSSIVENRDPKHARGAWKDTSSSRGSRVASPVRKSPEAATPSLVPDDIIRDQVVEVSSFFSGQEHTELVDTGESPECLAIKVAESHPPASPPWKSPEMVLKEEESAMETFGILSATGLDDVADLRGKLQNFFQEARKLNAAPIAVLPVDASETLQKLSLLRVSLEEQTSRNQCVVQKIEKQELEVAELESRIGDLRVQIQEQECVISQLDLETADTSV</sequence>
<keyword evidence="1" id="KW-0175">Coiled coil</keyword>
<comment type="caution">
    <text evidence="3">The sequence shown here is derived from an EMBL/GenBank/DDBJ whole genome shotgun (WGS) entry which is preliminary data.</text>
</comment>
<dbReference type="Proteomes" id="UP001454036">
    <property type="component" value="Unassembled WGS sequence"/>
</dbReference>
<proteinExistence type="predicted"/>
<reference evidence="3 4" key="1">
    <citation type="submission" date="2024-01" db="EMBL/GenBank/DDBJ databases">
        <title>The complete chloroplast genome sequence of Lithospermum erythrorhizon: insights into the phylogenetic relationship among Boraginaceae species and the maternal lineages of purple gromwells.</title>
        <authorList>
            <person name="Okada T."/>
            <person name="Watanabe K."/>
        </authorList>
    </citation>
    <scope>NUCLEOTIDE SEQUENCE [LARGE SCALE GENOMIC DNA]</scope>
</reference>